<dbReference type="Proteomes" id="UP000799291">
    <property type="component" value="Unassembled WGS sequence"/>
</dbReference>
<proteinExistence type="predicted"/>
<keyword evidence="2" id="KW-1185">Reference proteome</keyword>
<reference evidence="1" key="1">
    <citation type="journal article" date="2020" name="Stud. Mycol.">
        <title>101 Dothideomycetes genomes: a test case for predicting lifestyles and emergence of pathogens.</title>
        <authorList>
            <person name="Haridas S."/>
            <person name="Albert R."/>
            <person name="Binder M."/>
            <person name="Bloem J."/>
            <person name="Labutti K."/>
            <person name="Salamov A."/>
            <person name="Andreopoulos B."/>
            <person name="Baker S."/>
            <person name="Barry K."/>
            <person name="Bills G."/>
            <person name="Bluhm B."/>
            <person name="Cannon C."/>
            <person name="Castanera R."/>
            <person name="Culley D."/>
            <person name="Daum C."/>
            <person name="Ezra D."/>
            <person name="Gonzalez J."/>
            <person name="Henrissat B."/>
            <person name="Kuo A."/>
            <person name="Liang C."/>
            <person name="Lipzen A."/>
            <person name="Lutzoni F."/>
            <person name="Magnuson J."/>
            <person name="Mondo S."/>
            <person name="Nolan M."/>
            <person name="Ohm R."/>
            <person name="Pangilinan J."/>
            <person name="Park H.-J."/>
            <person name="Ramirez L."/>
            <person name="Alfaro M."/>
            <person name="Sun H."/>
            <person name="Tritt A."/>
            <person name="Yoshinaga Y."/>
            <person name="Zwiers L.-H."/>
            <person name="Turgeon B."/>
            <person name="Goodwin S."/>
            <person name="Spatafora J."/>
            <person name="Crous P."/>
            <person name="Grigoriev I."/>
        </authorList>
    </citation>
    <scope>NUCLEOTIDE SEQUENCE</scope>
    <source>
        <strain evidence="1">CBS 122367</strain>
    </source>
</reference>
<protein>
    <submittedName>
        <fullName evidence="1">Uncharacterized protein</fullName>
    </submittedName>
</protein>
<accession>A0A6G1J9U5</accession>
<dbReference type="EMBL" id="MU005575">
    <property type="protein sequence ID" value="KAF2687178.1"/>
    <property type="molecule type" value="Genomic_DNA"/>
</dbReference>
<name>A0A6G1J9U5_9PLEO</name>
<evidence type="ECO:0000313" key="1">
    <source>
        <dbReference type="EMBL" id="KAF2687178.1"/>
    </source>
</evidence>
<dbReference type="AlphaFoldDB" id="A0A6G1J9U5"/>
<evidence type="ECO:0000313" key="2">
    <source>
        <dbReference type="Proteomes" id="UP000799291"/>
    </source>
</evidence>
<gene>
    <name evidence="1" type="ORF">K458DRAFT_415448</name>
</gene>
<organism evidence="1 2">
    <name type="scientific">Lentithecium fluviatile CBS 122367</name>
    <dbReference type="NCBI Taxonomy" id="1168545"/>
    <lineage>
        <taxon>Eukaryota</taxon>
        <taxon>Fungi</taxon>
        <taxon>Dikarya</taxon>
        <taxon>Ascomycota</taxon>
        <taxon>Pezizomycotina</taxon>
        <taxon>Dothideomycetes</taxon>
        <taxon>Pleosporomycetidae</taxon>
        <taxon>Pleosporales</taxon>
        <taxon>Massarineae</taxon>
        <taxon>Lentitheciaceae</taxon>
        <taxon>Lentithecium</taxon>
    </lineage>
</organism>
<sequence>MMILSAHTQHSHSFLKPTISTQQRDCFKVRNQTSRIHVYLSGTRDNAQTQLWRRGKPIAL</sequence>